<organism evidence="1 2">
    <name type="scientific">Pseudacidovorax intermedius</name>
    <dbReference type="NCBI Taxonomy" id="433924"/>
    <lineage>
        <taxon>Bacteria</taxon>
        <taxon>Pseudomonadati</taxon>
        <taxon>Pseudomonadota</taxon>
        <taxon>Betaproteobacteria</taxon>
        <taxon>Burkholderiales</taxon>
        <taxon>Comamonadaceae</taxon>
        <taxon>Pseudacidovorax</taxon>
    </lineage>
</organism>
<dbReference type="STRING" id="433924.NS331_06415"/>
<sequence>MPGLITSPAAERNKGPILAELLRLLPVRGHMLEVAAGTGQHAAHFAAALPEWTWLPTEPDATLLPAIAARTANLPQVLAPVALDVREAWPVAPASLDAVYCANMVHISPWDCTEGLMRGAGRALRPGGLLVLYGPYVVEGEPLAPSNAAFDADLRRRNPAWGLRTLAEVAAKAAEAGLDAMERVDMPANNLLLVFVRRA</sequence>
<keyword evidence="2" id="KW-1185">Reference proteome</keyword>
<gene>
    <name evidence="1" type="ORF">DFR41_104340</name>
</gene>
<dbReference type="RefSeq" id="WP_114803086.1">
    <property type="nucleotide sequence ID" value="NZ_QQAV01000004.1"/>
</dbReference>
<dbReference type="EMBL" id="QQAV01000004">
    <property type="protein sequence ID" value="RDI25280.1"/>
    <property type="molecule type" value="Genomic_DNA"/>
</dbReference>
<dbReference type="Proteomes" id="UP000255265">
    <property type="component" value="Unassembled WGS sequence"/>
</dbReference>
<dbReference type="PANTHER" id="PTHR20974">
    <property type="entry name" value="UPF0585 PROTEIN CG18661"/>
    <property type="match status" value="1"/>
</dbReference>
<dbReference type="OrthoDB" id="9342562at2"/>
<dbReference type="PANTHER" id="PTHR20974:SF0">
    <property type="entry name" value="UPF0585 PROTEIN CG18661"/>
    <property type="match status" value="1"/>
</dbReference>
<dbReference type="CDD" id="cd02440">
    <property type="entry name" value="AdoMet_MTases"/>
    <property type="match status" value="1"/>
</dbReference>
<evidence type="ECO:0000313" key="1">
    <source>
        <dbReference type="EMBL" id="RDI25280.1"/>
    </source>
</evidence>
<reference evidence="1 2" key="1">
    <citation type="submission" date="2018-07" db="EMBL/GenBank/DDBJ databases">
        <title>Genomic Encyclopedia of Type Strains, Phase IV (KMG-IV): sequencing the most valuable type-strain genomes for metagenomic binning, comparative biology and taxonomic classification.</title>
        <authorList>
            <person name="Goeker M."/>
        </authorList>
    </citation>
    <scope>NUCLEOTIDE SEQUENCE [LARGE SCALE GENOMIC DNA]</scope>
    <source>
        <strain evidence="1 2">DSM 21352</strain>
    </source>
</reference>
<accession>A0A370FGD4</accession>
<evidence type="ECO:0000313" key="2">
    <source>
        <dbReference type="Proteomes" id="UP000255265"/>
    </source>
</evidence>
<dbReference type="Pfam" id="PF06080">
    <property type="entry name" value="DUF938"/>
    <property type="match status" value="1"/>
</dbReference>
<proteinExistence type="predicted"/>
<dbReference type="SUPFAM" id="SSF53335">
    <property type="entry name" value="S-adenosyl-L-methionine-dependent methyltransferases"/>
    <property type="match status" value="1"/>
</dbReference>
<protein>
    <submittedName>
        <fullName evidence="1">Uncharacterized protein DUF938</fullName>
    </submittedName>
</protein>
<comment type="caution">
    <text evidence="1">The sequence shown here is derived from an EMBL/GenBank/DDBJ whole genome shotgun (WGS) entry which is preliminary data.</text>
</comment>
<dbReference type="Gene3D" id="3.40.50.150">
    <property type="entry name" value="Vaccinia Virus protein VP39"/>
    <property type="match status" value="1"/>
</dbReference>
<dbReference type="InterPro" id="IPR029063">
    <property type="entry name" value="SAM-dependent_MTases_sf"/>
</dbReference>
<dbReference type="InterPro" id="IPR010342">
    <property type="entry name" value="DUF938"/>
</dbReference>
<name>A0A370FGD4_9BURK</name>
<dbReference type="AlphaFoldDB" id="A0A370FGD4"/>